<evidence type="ECO:0000313" key="3">
    <source>
        <dbReference type="Proteomes" id="UP000825729"/>
    </source>
</evidence>
<feature type="region of interest" description="Disordered" evidence="1">
    <location>
        <begin position="57"/>
        <end position="117"/>
    </location>
</feature>
<organism evidence="2 3">
    <name type="scientific">Aristolochia fimbriata</name>
    <name type="common">White veined hardy Dutchman's pipe vine</name>
    <dbReference type="NCBI Taxonomy" id="158543"/>
    <lineage>
        <taxon>Eukaryota</taxon>
        <taxon>Viridiplantae</taxon>
        <taxon>Streptophyta</taxon>
        <taxon>Embryophyta</taxon>
        <taxon>Tracheophyta</taxon>
        <taxon>Spermatophyta</taxon>
        <taxon>Magnoliopsida</taxon>
        <taxon>Magnoliidae</taxon>
        <taxon>Piperales</taxon>
        <taxon>Aristolochiaceae</taxon>
        <taxon>Aristolochia</taxon>
    </lineage>
</organism>
<sequence>MTNIPPIGGGGFSLSYSSRSRLACLPNGGSYPSFGVKRAGLSATFCRISQSFVVGPTSAPSAPVDLPERTARPTAGSLPVGTGDSWQPGSDRVDSQPPRADRSFVRGADKTRGGGGGGEVAVARFDIPPLAHPFASSLISLFNAFQLSFCPWVQALFASLSFSRFSYIASLLLPPSFNLVAPFEDIHRRGGNNLPKP</sequence>
<name>A0AAV7EMG1_ARIFI</name>
<dbReference type="EMBL" id="JAINDJ010000004">
    <property type="protein sequence ID" value="KAG9449968.1"/>
    <property type="molecule type" value="Genomic_DNA"/>
</dbReference>
<protein>
    <submittedName>
        <fullName evidence="2">Uncharacterized protein</fullName>
    </submittedName>
</protein>
<evidence type="ECO:0000313" key="2">
    <source>
        <dbReference type="EMBL" id="KAG9449968.1"/>
    </source>
</evidence>
<keyword evidence="3" id="KW-1185">Reference proteome</keyword>
<reference evidence="2 3" key="1">
    <citation type="submission" date="2021-07" db="EMBL/GenBank/DDBJ databases">
        <title>The Aristolochia fimbriata genome: insights into angiosperm evolution, floral development and chemical biosynthesis.</title>
        <authorList>
            <person name="Jiao Y."/>
        </authorList>
    </citation>
    <scope>NUCLEOTIDE SEQUENCE [LARGE SCALE GENOMIC DNA]</scope>
    <source>
        <strain evidence="2">IBCAS-2021</strain>
        <tissue evidence="2">Leaf</tissue>
    </source>
</reference>
<dbReference type="AlphaFoldDB" id="A0AAV7EMG1"/>
<accession>A0AAV7EMG1</accession>
<evidence type="ECO:0000256" key="1">
    <source>
        <dbReference type="SAM" id="MobiDB-lite"/>
    </source>
</evidence>
<feature type="compositionally biased region" description="Basic and acidic residues" evidence="1">
    <location>
        <begin position="91"/>
        <end position="112"/>
    </location>
</feature>
<gene>
    <name evidence="2" type="ORF">H6P81_009933</name>
</gene>
<proteinExistence type="predicted"/>
<dbReference type="Proteomes" id="UP000825729">
    <property type="component" value="Unassembled WGS sequence"/>
</dbReference>
<comment type="caution">
    <text evidence="2">The sequence shown here is derived from an EMBL/GenBank/DDBJ whole genome shotgun (WGS) entry which is preliminary data.</text>
</comment>